<dbReference type="SUPFAM" id="SSF55785">
    <property type="entry name" value="PYP-like sensor domain (PAS domain)"/>
    <property type="match status" value="1"/>
</dbReference>
<dbReference type="Proteomes" id="UP000289734">
    <property type="component" value="Unassembled WGS sequence"/>
</dbReference>
<dbReference type="InterPro" id="IPR035965">
    <property type="entry name" value="PAS-like_dom_sf"/>
</dbReference>
<evidence type="ECO:0000313" key="2">
    <source>
        <dbReference type="EMBL" id="RXR34203.1"/>
    </source>
</evidence>
<evidence type="ECO:0000313" key="3">
    <source>
        <dbReference type="Proteomes" id="UP000289734"/>
    </source>
</evidence>
<keyword evidence="3" id="KW-1185">Reference proteome</keyword>
<organism evidence="2 3">
    <name type="scientific">Flavobacterium piscinae</name>
    <dbReference type="NCBI Taxonomy" id="2506424"/>
    <lineage>
        <taxon>Bacteria</taxon>
        <taxon>Pseudomonadati</taxon>
        <taxon>Bacteroidota</taxon>
        <taxon>Flavobacteriia</taxon>
        <taxon>Flavobacteriales</taxon>
        <taxon>Flavobacteriaceae</taxon>
        <taxon>Flavobacterium</taxon>
    </lineage>
</organism>
<sequence>MLEFKEYDKSYSIYESNLGTKKMPLTTWDFYGDFLSQLNKIIADQNQLELLATFNDWKTEIDLNKAIDVDTVVVVTCPSLKIVFSTKNMEKMNGYRPEEVLGKTPKMFQGPATCVETSKEIGHAVRNKIPFEKVVTNYCKNGSLYQCHIKGFPIFNTSGELTNFIAFEKAA</sequence>
<evidence type="ECO:0000259" key="1">
    <source>
        <dbReference type="PROSITE" id="PS50112"/>
    </source>
</evidence>
<dbReference type="NCBIfam" id="TIGR00229">
    <property type="entry name" value="sensory_box"/>
    <property type="match status" value="1"/>
</dbReference>
<reference evidence="3" key="1">
    <citation type="submission" date="2019-01" db="EMBL/GenBank/DDBJ databases">
        <title>Cytophagaceae bacterium strain CAR-16.</title>
        <authorList>
            <person name="Chen W.-M."/>
        </authorList>
    </citation>
    <scope>NUCLEOTIDE SEQUENCE [LARGE SCALE GENOMIC DNA]</scope>
    <source>
        <strain evidence="3">ICH-30</strain>
    </source>
</reference>
<feature type="domain" description="PAS" evidence="1">
    <location>
        <begin position="59"/>
        <end position="104"/>
    </location>
</feature>
<dbReference type="OrthoDB" id="5760647at2"/>
<dbReference type="Gene3D" id="3.30.450.20">
    <property type="entry name" value="PAS domain"/>
    <property type="match status" value="1"/>
</dbReference>
<protein>
    <submittedName>
        <fullName evidence="2">PAS domain-containing protein</fullName>
    </submittedName>
</protein>
<dbReference type="AlphaFoldDB" id="A0A4Q1KVD5"/>
<dbReference type="RefSeq" id="WP_129463487.1">
    <property type="nucleotide sequence ID" value="NZ_SBKQ01000003.1"/>
</dbReference>
<dbReference type="PROSITE" id="PS50112">
    <property type="entry name" value="PAS"/>
    <property type="match status" value="1"/>
</dbReference>
<dbReference type="Pfam" id="PF13426">
    <property type="entry name" value="PAS_9"/>
    <property type="match status" value="1"/>
</dbReference>
<proteinExistence type="predicted"/>
<accession>A0A4Q1KVD5</accession>
<dbReference type="InterPro" id="IPR000014">
    <property type="entry name" value="PAS"/>
</dbReference>
<gene>
    <name evidence="2" type="ORF">EQG68_03980</name>
</gene>
<name>A0A4Q1KVD5_9FLAO</name>
<comment type="caution">
    <text evidence="2">The sequence shown here is derived from an EMBL/GenBank/DDBJ whole genome shotgun (WGS) entry which is preliminary data.</text>
</comment>
<dbReference type="CDD" id="cd00130">
    <property type="entry name" value="PAS"/>
    <property type="match status" value="1"/>
</dbReference>
<dbReference type="EMBL" id="SBKQ01000003">
    <property type="protein sequence ID" value="RXR34203.1"/>
    <property type="molecule type" value="Genomic_DNA"/>
</dbReference>